<dbReference type="Proteomes" id="UP001476247">
    <property type="component" value="Unassembled WGS sequence"/>
</dbReference>
<keyword evidence="4" id="KW-1185">Reference proteome</keyword>
<dbReference type="InterPro" id="IPR049150">
    <property type="entry name" value="EFR3_HEAT-like_rpt"/>
</dbReference>
<reference evidence="3 4" key="1">
    <citation type="submission" date="2024-04" db="EMBL/GenBank/DDBJ databases">
        <title>genome sequences of Mucor flavus KT1a and Helicostylum pulchrum KT1b strains isolation_sourced from the surface of a dry-aged beef.</title>
        <authorList>
            <person name="Toyotome T."/>
            <person name="Hosono M."/>
            <person name="Torimaru M."/>
            <person name="Fukuda K."/>
            <person name="Mikami N."/>
        </authorList>
    </citation>
    <scope>NUCLEOTIDE SEQUENCE [LARGE SCALE GENOMIC DNA]</scope>
    <source>
        <strain evidence="3 4">KT1b</strain>
    </source>
</reference>
<organism evidence="3 4">
    <name type="scientific">Helicostylum pulchrum</name>
    <dbReference type="NCBI Taxonomy" id="562976"/>
    <lineage>
        <taxon>Eukaryota</taxon>
        <taxon>Fungi</taxon>
        <taxon>Fungi incertae sedis</taxon>
        <taxon>Mucoromycota</taxon>
        <taxon>Mucoromycotina</taxon>
        <taxon>Mucoromycetes</taxon>
        <taxon>Mucorales</taxon>
        <taxon>Mucorineae</taxon>
        <taxon>Mucoraceae</taxon>
        <taxon>Helicostylum</taxon>
    </lineage>
</organism>
<dbReference type="PANTHER" id="PTHR47766:SF1">
    <property type="entry name" value="PROTEIN EFR3"/>
    <property type="match status" value="1"/>
</dbReference>
<evidence type="ECO:0000256" key="1">
    <source>
        <dbReference type="ARBA" id="ARBA00010216"/>
    </source>
</evidence>
<feature type="region of interest" description="Disordered" evidence="2">
    <location>
        <begin position="746"/>
        <end position="773"/>
    </location>
</feature>
<evidence type="ECO:0000313" key="3">
    <source>
        <dbReference type="EMBL" id="GAA5803156.1"/>
    </source>
</evidence>
<evidence type="ECO:0000313" key="4">
    <source>
        <dbReference type="Proteomes" id="UP001476247"/>
    </source>
</evidence>
<dbReference type="InterPro" id="IPR039786">
    <property type="entry name" value="EFR3"/>
</dbReference>
<comment type="caution">
    <text evidence="3">The sequence shown here is derived from an EMBL/GenBank/DDBJ whole genome shotgun (WGS) entry which is preliminary data.</text>
</comment>
<sequence length="801" mass="90127">MTGCFCVGNVNHATLIDNCYPLKKEAGTKPRSSELSYLTFYASSRPAKLTKVGSYIQKKVVKDIRKGRKNNNLVSLYILKALIQTCHRDLNIFSKQIVKILSLLLDTRELELIDLTCETFMVFCSYHDGTTLGVDTEFTTDYETLLQDFAGFCNYTNQDTTLATKLRYTGHRAVQAAVTSTALQSSNVKTQLSILFVPLIVTLASSSNWETKENSNEINVHNSAFSKNIDNHLIELLAAQTVSILFNKVTGPSVRLALSHLFEYMNEKGKWWPPNLAVNIMKLVLDSLQPQYRYLLVSDILYQLDLTREGDVVNAKHASLISILDAILNANVPLVGISVLEVLNSLFTLLIKTTLHHPFLATTTTTTPSEYANVIQQGLVNSMGGLASQNYYENQLNDMMGYLVSKLRPNTSLEYVDDMLIHEYRLIVLSCMDSVVLGSKQANGDNTCTVPLDTWNPALGLLCDKNPVTRIAFCKSLDAFLSSINNVVTSESTDNFPKHTLKHHHDAIFMDRLVHTMQDWVLITDFNITDLRYFYSFVCKLTRKFGVDATVMIVPLVFKIQQLLKDEKITPTCKQYAMQSCIVSLFFMMADYYQLPSLTEYMDRIKESRGFKPDDIMLSETVNCTDQPELFTIHVDDSEQKSNRVWIDRSIVVEIMSKEGNLRDEQDTHGLDLEAKLFAEWGSDAFLKHDQPMRSKILLESSGIKPKLSSPWEHTGPIRIMTAEDRKSSIRVAALKEALVSQPLVEDDGVDTDSTQSNSISTNSKPHPTTAKPDINTLLTELNLPQMQSTVSLVNPPYKST</sequence>
<comment type="similarity">
    <text evidence="1">Belongs to the EFR3 family.</text>
</comment>
<accession>A0ABP9Y866</accession>
<dbReference type="EMBL" id="BAABUJ010000026">
    <property type="protein sequence ID" value="GAA5803156.1"/>
    <property type="molecule type" value="Genomic_DNA"/>
</dbReference>
<evidence type="ECO:0000256" key="2">
    <source>
        <dbReference type="SAM" id="MobiDB-lite"/>
    </source>
</evidence>
<feature type="compositionally biased region" description="Polar residues" evidence="2">
    <location>
        <begin position="752"/>
        <end position="767"/>
    </location>
</feature>
<gene>
    <name evidence="3" type="ORF">HPULCUR_008632</name>
</gene>
<protein>
    <recommendedName>
        <fullName evidence="5">Protein EFR3</fullName>
    </recommendedName>
</protein>
<dbReference type="InterPro" id="IPR016024">
    <property type="entry name" value="ARM-type_fold"/>
</dbReference>
<dbReference type="Pfam" id="PF21072">
    <property type="entry name" value="EFR3"/>
    <property type="match status" value="1"/>
</dbReference>
<dbReference type="PANTHER" id="PTHR47766">
    <property type="entry name" value="PROTEIN EFR3"/>
    <property type="match status" value="1"/>
</dbReference>
<dbReference type="SUPFAM" id="SSF48371">
    <property type="entry name" value="ARM repeat"/>
    <property type="match status" value="1"/>
</dbReference>
<name>A0ABP9Y866_9FUNG</name>
<evidence type="ECO:0008006" key="5">
    <source>
        <dbReference type="Google" id="ProtNLM"/>
    </source>
</evidence>
<proteinExistence type="inferred from homology"/>